<organism evidence="2 3">
    <name type="scientific">Phytophthora aleatoria</name>
    <dbReference type="NCBI Taxonomy" id="2496075"/>
    <lineage>
        <taxon>Eukaryota</taxon>
        <taxon>Sar</taxon>
        <taxon>Stramenopiles</taxon>
        <taxon>Oomycota</taxon>
        <taxon>Peronosporomycetes</taxon>
        <taxon>Peronosporales</taxon>
        <taxon>Peronosporaceae</taxon>
        <taxon>Phytophthora</taxon>
    </lineage>
</organism>
<feature type="region of interest" description="Disordered" evidence="1">
    <location>
        <begin position="65"/>
        <end position="85"/>
    </location>
</feature>
<accession>A0A8J5J538</accession>
<proteinExistence type="predicted"/>
<evidence type="ECO:0000256" key="1">
    <source>
        <dbReference type="SAM" id="MobiDB-lite"/>
    </source>
</evidence>
<comment type="caution">
    <text evidence="2">The sequence shown here is derived from an EMBL/GenBank/DDBJ whole genome shotgun (WGS) entry which is preliminary data.</text>
</comment>
<dbReference type="AlphaFoldDB" id="A0A8J5J538"/>
<evidence type="ECO:0000313" key="2">
    <source>
        <dbReference type="EMBL" id="KAG6958818.1"/>
    </source>
</evidence>
<gene>
    <name evidence="2" type="ORF">JG688_00010357</name>
</gene>
<feature type="compositionally biased region" description="Polar residues" evidence="1">
    <location>
        <begin position="68"/>
        <end position="77"/>
    </location>
</feature>
<dbReference type="Proteomes" id="UP000709295">
    <property type="component" value="Unassembled WGS sequence"/>
</dbReference>
<reference evidence="2" key="1">
    <citation type="submission" date="2021-01" db="EMBL/GenBank/DDBJ databases">
        <title>Phytophthora aleatoria, a newly-described species from Pinus radiata is distinct from Phytophthora cactorum isolates based on comparative genomics.</title>
        <authorList>
            <person name="Mcdougal R."/>
            <person name="Panda P."/>
            <person name="Williams N."/>
            <person name="Studholme D.J."/>
        </authorList>
    </citation>
    <scope>NUCLEOTIDE SEQUENCE</scope>
    <source>
        <strain evidence="2">NZFS 4037</strain>
    </source>
</reference>
<protein>
    <submittedName>
        <fullName evidence="2">Uncharacterized protein</fullName>
    </submittedName>
</protein>
<evidence type="ECO:0000313" key="3">
    <source>
        <dbReference type="Proteomes" id="UP000709295"/>
    </source>
</evidence>
<name>A0A8J5J538_9STRA</name>
<keyword evidence="3" id="KW-1185">Reference proteome</keyword>
<sequence>MYSSKPVVSPRTPMTAITTYGGCTQNGVPCTPGFGFSNSVFQPLDWTEITRQQRVLQRQLKNMKLNEEPQTPVTSAATLGGVPTPMRHEPKFDGYAYGMPSSEKNAARMIQPSYSDKSTVGKDQSFWNGFERATTGLNEAVRLRAFR</sequence>
<dbReference type="EMBL" id="JAENGY010000649">
    <property type="protein sequence ID" value="KAG6958818.1"/>
    <property type="molecule type" value="Genomic_DNA"/>
</dbReference>